<accession>A0A6U6H3C5</accession>
<reference evidence="3" key="1">
    <citation type="submission" date="2021-01" db="EMBL/GenBank/DDBJ databases">
        <authorList>
            <person name="Corre E."/>
            <person name="Pelletier E."/>
            <person name="Niang G."/>
            <person name="Scheremetjew M."/>
            <person name="Finn R."/>
            <person name="Kale V."/>
            <person name="Holt S."/>
            <person name="Cochrane G."/>
            <person name="Meng A."/>
            <person name="Brown T."/>
            <person name="Cohen L."/>
        </authorList>
    </citation>
    <scope>NUCLEOTIDE SEQUENCE</scope>
    <source>
        <strain evidence="3">Isolate 1302-5</strain>
    </source>
</reference>
<organism evidence="3">
    <name type="scientific">Odontella aurita</name>
    <dbReference type="NCBI Taxonomy" id="265563"/>
    <lineage>
        <taxon>Eukaryota</taxon>
        <taxon>Sar</taxon>
        <taxon>Stramenopiles</taxon>
        <taxon>Ochrophyta</taxon>
        <taxon>Bacillariophyta</taxon>
        <taxon>Mediophyceae</taxon>
        <taxon>Biddulphiophycidae</taxon>
        <taxon>Eupodiscales</taxon>
        <taxon>Odontellaceae</taxon>
        <taxon>Odontella</taxon>
    </lineage>
</organism>
<name>A0A6U6H3C5_9STRA</name>
<dbReference type="EMBL" id="HBKQ01039546">
    <property type="protein sequence ID" value="CAE2261931.1"/>
    <property type="molecule type" value="Transcribed_RNA"/>
</dbReference>
<evidence type="ECO:0000313" key="3">
    <source>
        <dbReference type="EMBL" id="CAE2261933.1"/>
    </source>
</evidence>
<dbReference type="EMBL" id="HBKQ01039548">
    <property type="protein sequence ID" value="CAE2261933.1"/>
    <property type="molecule type" value="Transcribed_RNA"/>
</dbReference>
<dbReference type="EMBL" id="HBKQ01039545">
    <property type="protein sequence ID" value="CAE2261929.1"/>
    <property type="molecule type" value="Transcribed_RNA"/>
</dbReference>
<gene>
    <name evidence="1" type="ORF">OAUR00152_LOCUS27266</name>
    <name evidence="2" type="ORF">OAUR00152_LOCUS27267</name>
    <name evidence="3" type="ORF">OAUR00152_LOCUS27269</name>
</gene>
<dbReference type="AlphaFoldDB" id="A0A6U6H3C5"/>
<proteinExistence type="predicted"/>
<protein>
    <submittedName>
        <fullName evidence="3">Uncharacterized protein</fullName>
    </submittedName>
</protein>
<evidence type="ECO:0000313" key="1">
    <source>
        <dbReference type="EMBL" id="CAE2261929.1"/>
    </source>
</evidence>
<sequence>MCGNVVVRSMLSFDCRQNIFNIAIVSHLSIVMLEQKRRAPEHEGAPLPQCIIDCWRSELLYANIVRCILVRLSEEGQRLLVVPGHHGVDGRGVPHGLEALLETEGVASSASLVAKAGRRVNFQLGGELGSGLAASDADEEDLSTLLLNSWDDTLLQLFSVLPAQKSSVVSQKRAHGEVISDTERSILPPERRKLNTLSV</sequence>
<evidence type="ECO:0000313" key="2">
    <source>
        <dbReference type="EMBL" id="CAE2261931.1"/>
    </source>
</evidence>